<dbReference type="InterPro" id="IPR013022">
    <property type="entry name" value="Xyl_isomerase-like_TIM-brl"/>
</dbReference>
<keyword evidence="2" id="KW-0255">Endonuclease</keyword>
<dbReference type="GO" id="GO:0006284">
    <property type="term" value="P:base-excision repair"/>
    <property type="evidence" value="ECO:0007669"/>
    <property type="project" value="TreeGrafter"/>
</dbReference>
<comment type="caution">
    <text evidence="2">The sequence shown here is derived from an EMBL/GenBank/DDBJ whole genome shotgun (WGS) entry which is preliminary data.</text>
</comment>
<dbReference type="GO" id="GO:0003677">
    <property type="term" value="F:DNA binding"/>
    <property type="evidence" value="ECO:0007669"/>
    <property type="project" value="InterPro"/>
</dbReference>
<dbReference type="InterPro" id="IPR036237">
    <property type="entry name" value="Xyl_isomerase-like_sf"/>
</dbReference>
<proteinExistence type="predicted"/>
<dbReference type="EC" id="3.1.21.2" evidence="2"/>
<keyword evidence="2" id="KW-0378">Hydrolase</keyword>
<evidence type="ECO:0000259" key="1">
    <source>
        <dbReference type="Pfam" id="PF01261"/>
    </source>
</evidence>
<keyword evidence="2" id="KW-0540">Nuclease</keyword>
<dbReference type="PANTHER" id="PTHR21445:SF0">
    <property type="entry name" value="APURINIC-APYRIMIDINIC ENDONUCLEASE"/>
    <property type="match status" value="1"/>
</dbReference>
<accession>A0A645BTV5</accession>
<dbReference type="SMART" id="SM00518">
    <property type="entry name" value="AP2Ec"/>
    <property type="match status" value="1"/>
</dbReference>
<dbReference type="GO" id="GO:0008270">
    <property type="term" value="F:zinc ion binding"/>
    <property type="evidence" value="ECO:0007669"/>
    <property type="project" value="InterPro"/>
</dbReference>
<dbReference type="SUPFAM" id="SSF51658">
    <property type="entry name" value="Xylose isomerase-like"/>
    <property type="match status" value="1"/>
</dbReference>
<dbReference type="GO" id="GO:0003906">
    <property type="term" value="F:DNA-(apurinic or apyrimidinic site) endonuclease activity"/>
    <property type="evidence" value="ECO:0007669"/>
    <property type="project" value="TreeGrafter"/>
</dbReference>
<gene>
    <name evidence="2" type="primary">nfo_29</name>
    <name evidence="2" type="ORF">SDC9_112129</name>
</gene>
<dbReference type="Pfam" id="PF01261">
    <property type="entry name" value="AP_endonuc_2"/>
    <property type="match status" value="1"/>
</dbReference>
<dbReference type="PANTHER" id="PTHR21445">
    <property type="entry name" value="ENDONUCLEASE IV ENDODEOXYRIBONUCLEASE IV"/>
    <property type="match status" value="1"/>
</dbReference>
<dbReference type="GO" id="GO:0008081">
    <property type="term" value="F:phosphoric diester hydrolase activity"/>
    <property type="evidence" value="ECO:0007669"/>
    <property type="project" value="TreeGrafter"/>
</dbReference>
<dbReference type="GO" id="GO:0008833">
    <property type="term" value="F:deoxyribonuclease IV (phage-T4-induced) activity"/>
    <property type="evidence" value="ECO:0007669"/>
    <property type="project" value="UniProtKB-EC"/>
</dbReference>
<dbReference type="InterPro" id="IPR001719">
    <property type="entry name" value="AP_endonuc_2"/>
</dbReference>
<reference evidence="2" key="1">
    <citation type="submission" date="2019-08" db="EMBL/GenBank/DDBJ databases">
        <authorList>
            <person name="Kucharzyk K."/>
            <person name="Murdoch R.W."/>
            <person name="Higgins S."/>
            <person name="Loffler F."/>
        </authorList>
    </citation>
    <scope>NUCLEOTIDE SEQUENCE</scope>
</reference>
<dbReference type="EMBL" id="VSSQ01020407">
    <property type="protein sequence ID" value="MPM65234.1"/>
    <property type="molecule type" value="Genomic_DNA"/>
</dbReference>
<dbReference type="AlphaFoldDB" id="A0A645BTV5"/>
<sequence length="286" mass="31581">MAAKFGTAGNPQSFYDEGFTASKDMPQFLKSKGLDAYEYQCGKGVSISEATAKVLGQNAKEYGIDLSVHAPYYINLANPEEEKINLNIGYVISTLRAARAMGAKRIVLHTGSLMKMTRREALENAKRNLSRILDEVFKEGMEDISICPETMGKINQLGDLKEVMELCAISEKLIPTIDFGHLNARTLGGIKAKEDYQRIIDEIACSLGDYYAKNFHSHFSKIEYTAGGEKKHLTFTDSLFGPDFEPLAQVIAEMKLSPVIICESAGTQSIDAAAMKNMLERVQSQV</sequence>
<dbReference type="Gene3D" id="3.20.20.150">
    <property type="entry name" value="Divalent-metal-dependent TIM barrel enzymes"/>
    <property type="match status" value="1"/>
</dbReference>
<evidence type="ECO:0000313" key="2">
    <source>
        <dbReference type="EMBL" id="MPM65234.1"/>
    </source>
</evidence>
<name>A0A645BTV5_9ZZZZ</name>
<protein>
    <submittedName>
        <fullName evidence="2">Endonuclease 4</fullName>
        <ecNumber evidence="2">3.1.21.2</ecNumber>
    </submittedName>
</protein>
<organism evidence="2">
    <name type="scientific">bioreactor metagenome</name>
    <dbReference type="NCBI Taxonomy" id="1076179"/>
    <lineage>
        <taxon>unclassified sequences</taxon>
        <taxon>metagenomes</taxon>
        <taxon>ecological metagenomes</taxon>
    </lineage>
</organism>
<feature type="domain" description="Xylose isomerase-like TIM barrel" evidence="1">
    <location>
        <begin position="28"/>
        <end position="268"/>
    </location>
</feature>